<dbReference type="PROSITE" id="PS50216">
    <property type="entry name" value="DHHC"/>
    <property type="match status" value="1"/>
</dbReference>
<dbReference type="PANTHER" id="PTHR22883:SF445">
    <property type="entry name" value="PALMITOYLTRANSFERASE"/>
    <property type="match status" value="1"/>
</dbReference>
<keyword evidence="2 7" id="KW-0808">Transferase</keyword>
<feature type="compositionally biased region" description="Acidic residues" evidence="8">
    <location>
        <begin position="355"/>
        <end position="366"/>
    </location>
</feature>
<evidence type="ECO:0000256" key="4">
    <source>
        <dbReference type="ARBA" id="ARBA00022989"/>
    </source>
</evidence>
<reference evidence="10" key="1">
    <citation type="submission" date="2023-08" db="EMBL/GenBank/DDBJ databases">
        <authorList>
            <person name="Audoor S."/>
            <person name="Bilcke G."/>
        </authorList>
    </citation>
    <scope>NUCLEOTIDE SEQUENCE</scope>
</reference>
<keyword evidence="5 7" id="KW-0472">Membrane</keyword>
<evidence type="ECO:0000256" key="8">
    <source>
        <dbReference type="SAM" id="MobiDB-lite"/>
    </source>
</evidence>
<dbReference type="InterPro" id="IPR001594">
    <property type="entry name" value="Palmitoyltrfase_DHHC"/>
</dbReference>
<dbReference type="PANTHER" id="PTHR22883">
    <property type="entry name" value="ZINC FINGER DHHC DOMAIN CONTAINING PROTEIN"/>
    <property type="match status" value="1"/>
</dbReference>
<feature type="transmembrane region" description="Helical" evidence="7">
    <location>
        <begin position="106"/>
        <end position="122"/>
    </location>
</feature>
<evidence type="ECO:0000256" key="7">
    <source>
        <dbReference type="RuleBase" id="RU079119"/>
    </source>
</evidence>
<evidence type="ECO:0000313" key="10">
    <source>
        <dbReference type="EMBL" id="CAJ1969400.1"/>
    </source>
</evidence>
<dbReference type="Pfam" id="PF01529">
    <property type="entry name" value="DHHC"/>
    <property type="match status" value="1"/>
</dbReference>
<feature type="transmembrane region" description="Helical" evidence="7">
    <location>
        <begin position="69"/>
        <end position="94"/>
    </location>
</feature>
<dbReference type="GO" id="GO:0006612">
    <property type="term" value="P:protein targeting to membrane"/>
    <property type="evidence" value="ECO:0007669"/>
    <property type="project" value="TreeGrafter"/>
</dbReference>
<feature type="transmembrane region" description="Helical" evidence="7">
    <location>
        <begin position="264"/>
        <end position="284"/>
    </location>
</feature>
<feature type="transmembrane region" description="Helical" evidence="7">
    <location>
        <begin position="197"/>
        <end position="220"/>
    </location>
</feature>
<gene>
    <name evidence="10" type="ORF">CYCCA115_LOCUS23689</name>
</gene>
<accession>A0AAD2JPX5</accession>
<keyword evidence="4 7" id="KW-1133">Transmembrane helix</keyword>
<dbReference type="GO" id="GO:0005794">
    <property type="term" value="C:Golgi apparatus"/>
    <property type="evidence" value="ECO:0007669"/>
    <property type="project" value="TreeGrafter"/>
</dbReference>
<dbReference type="GO" id="GO:0005783">
    <property type="term" value="C:endoplasmic reticulum"/>
    <property type="evidence" value="ECO:0007669"/>
    <property type="project" value="TreeGrafter"/>
</dbReference>
<dbReference type="GO" id="GO:0016020">
    <property type="term" value="C:membrane"/>
    <property type="evidence" value="ECO:0007669"/>
    <property type="project" value="UniProtKB-SubCell"/>
</dbReference>
<evidence type="ECO:0000313" key="11">
    <source>
        <dbReference type="Proteomes" id="UP001295423"/>
    </source>
</evidence>
<dbReference type="AlphaFoldDB" id="A0AAD2JPX5"/>
<evidence type="ECO:0000256" key="5">
    <source>
        <dbReference type="ARBA" id="ARBA00023136"/>
    </source>
</evidence>
<sequence length="433" mass="49711">MISPVPLVLFVISYLIFCAIVLRYCFFADPESSEMAYFVQIVLPTKLWNRSHKLFGDSIMKVMHKISELFMVFVYLFVVLGCWCIVFFHVYPFIDESNSVSNIHKYIGYCVFVACFGSWIVTHKSTPGFITPKTFKRYDHYAYDPLLFPPGRRCQSTNIIKIPRSKFDRIKYKANIPRYDHFCGWVYNTIGEENYRWFLLFLAVHVVMCVYGSVVCFLLFRGEIREKQLLELTFFDRATGESVKSTWFIVVQFLFAQETAVCSVMIVMAVMAIALGGFLGYHVYITSTNQTTNEDGKWTDVQRWYKKEKKRWDEAVAAGLVKPGGTEEPPKEKKEPVVGDGDVTCTGASTTPTEPQEETSPDDEYFDPGPPPKNLHNKGFRENWMEVLFPISLRKDALKHGGYSRPPPGAARKKQGKDMPRKPAPPQQKNKAT</sequence>
<comment type="catalytic activity">
    <reaction evidence="7">
        <text>L-cysteinyl-[protein] + hexadecanoyl-CoA = S-hexadecanoyl-L-cysteinyl-[protein] + CoA</text>
        <dbReference type="Rhea" id="RHEA:36683"/>
        <dbReference type="Rhea" id="RHEA-COMP:10131"/>
        <dbReference type="Rhea" id="RHEA-COMP:11032"/>
        <dbReference type="ChEBI" id="CHEBI:29950"/>
        <dbReference type="ChEBI" id="CHEBI:57287"/>
        <dbReference type="ChEBI" id="CHEBI:57379"/>
        <dbReference type="ChEBI" id="CHEBI:74151"/>
        <dbReference type="EC" id="2.3.1.225"/>
    </reaction>
</comment>
<proteinExistence type="inferred from homology"/>
<keyword evidence="6 7" id="KW-0012">Acyltransferase</keyword>
<organism evidence="10 11">
    <name type="scientific">Cylindrotheca closterium</name>
    <dbReference type="NCBI Taxonomy" id="2856"/>
    <lineage>
        <taxon>Eukaryota</taxon>
        <taxon>Sar</taxon>
        <taxon>Stramenopiles</taxon>
        <taxon>Ochrophyta</taxon>
        <taxon>Bacillariophyta</taxon>
        <taxon>Bacillariophyceae</taxon>
        <taxon>Bacillariophycidae</taxon>
        <taxon>Bacillariales</taxon>
        <taxon>Bacillariaceae</taxon>
        <taxon>Cylindrotheca</taxon>
    </lineage>
</organism>
<feature type="region of interest" description="Disordered" evidence="8">
    <location>
        <begin position="317"/>
        <end position="380"/>
    </location>
</feature>
<comment type="caution">
    <text evidence="10">The sequence shown here is derived from an EMBL/GenBank/DDBJ whole genome shotgun (WGS) entry which is preliminary data.</text>
</comment>
<evidence type="ECO:0000256" key="2">
    <source>
        <dbReference type="ARBA" id="ARBA00022679"/>
    </source>
</evidence>
<feature type="transmembrane region" description="Helical" evidence="7">
    <location>
        <begin position="6"/>
        <end position="26"/>
    </location>
</feature>
<keyword evidence="11" id="KW-1185">Reference proteome</keyword>
<dbReference type="InterPro" id="IPR039859">
    <property type="entry name" value="PFA4/ZDH16/20/ERF2-like"/>
</dbReference>
<dbReference type="EC" id="2.3.1.225" evidence="7"/>
<evidence type="ECO:0000259" key="9">
    <source>
        <dbReference type="Pfam" id="PF01529"/>
    </source>
</evidence>
<evidence type="ECO:0000256" key="1">
    <source>
        <dbReference type="ARBA" id="ARBA00004141"/>
    </source>
</evidence>
<dbReference type="EMBL" id="CAKOGP040002424">
    <property type="protein sequence ID" value="CAJ1969400.1"/>
    <property type="molecule type" value="Genomic_DNA"/>
</dbReference>
<protein>
    <recommendedName>
        <fullName evidence="7">Palmitoyltransferase</fullName>
        <ecNumber evidence="7">2.3.1.225</ecNumber>
    </recommendedName>
</protein>
<keyword evidence="3 7" id="KW-0812">Transmembrane</keyword>
<feature type="region of interest" description="Disordered" evidence="8">
    <location>
        <begin position="398"/>
        <end position="433"/>
    </location>
</feature>
<feature type="domain" description="Palmitoyltransferase DHHC" evidence="9">
    <location>
        <begin position="152"/>
        <end position="298"/>
    </location>
</feature>
<comment type="similarity">
    <text evidence="7">Belongs to the DHHC palmitoyltransferase family.</text>
</comment>
<dbReference type="Proteomes" id="UP001295423">
    <property type="component" value="Unassembled WGS sequence"/>
</dbReference>
<feature type="compositionally biased region" description="Basic and acidic residues" evidence="8">
    <location>
        <begin position="328"/>
        <end position="337"/>
    </location>
</feature>
<comment type="subcellular location">
    <subcellularLocation>
        <location evidence="1">Membrane</location>
        <topology evidence="1">Multi-pass membrane protein</topology>
    </subcellularLocation>
</comment>
<evidence type="ECO:0000256" key="3">
    <source>
        <dbReference type="ARBA" id="ARBA00022692"/>
    </source>
</evidence>
<dbReference type="GO" id="GO:0019706">
    <property type="term" value="F:protein-cysteine S-palmitoyltransferase activity"/>
    <property type="evidence" value="ECO:0007669"/>
    <property type="project" value="UniProtKB-EC"/>
</dbReference>
<name>A0AAD2JPX5_9STRA</name>
<comment type="domain">
    <text evidence="7">The DHHC domain is required for palmitoyltransferase activity.</text>
</comment>
<evidence type="ECO:0000256" key="6">
    <source>
        <dbReference type="ARBA" id="ARBA00023315"/>
    </source>
</evidence>